<proteinExistence type="inferred from homology"/>
<evidence type="ECO:0000313" key="12">
    <source>
        <dbReference type="Proteomes" id="UP000261931"/>
    </source>
</evidence>
<keyword evidence="5" id="KW-1003">Cell membrane</keyword>
<evidence type="ECO:0000256" key="10">
    <source>
        <dbReference type="ARBA" id="ARBA00030772"/>
    </source>
</evidence>
<dbReference type="Pfam" id="PF01203">
    <property type="entry name" value="T2SSN"/>
    <property type="match status" value="1"/>
</dbReference>
<evidence type="ECO:0000256" key="3">
    <source>
        <dbReference type="ARBA" id="ARBA00021563"/>
    </source>
</evidence>
<comment type="similarity">
    <text evidence="2">Belongs to the GSP N family.</text>
</comment>
<accession>A0A372EM36</accession>
<dbReference type="GO" id="GO:0015628">
    <property type="term" value="P:protein secretion by the type II secretion system"/>
    <property type="evidence" value="ECO:0007669"/>
    <property type="project" value="InterPro"/>
</dbReference>
<organism evidence="11 12">
    <name type="scientific">Hydrogenophaga borbori</name>
    <dbReference type="NCBI Taxonomy" id="2294117"/>
    <lineage>
        <taxon>Bacteria</taxon>
        <taxon>Pseudomonadati</taxon>
        <taxon>Pseudomonadota</taxon>
        <taxon>Betaproteobacteria</taxon>
        <taxon>Burkholderiales</taxon>
        <taxon>Comamonadaceae</taxon>
        <taxon>Hydrogenophaga</taxon>
    </lineage>
</organism>
<dbReference type="AlphaFoldDB" id="A0A372EM36"/>
<evidence type="ECO:0000256" key="6">
    <source>
        <dbReference type="ARBA" id="ARBA00022519"/>
    </source>
</evidence>
<evidence type="ECO:0000256" key="5">
    <source>
        <dbReference type="ARBA" id="ARBA00022475"/>
    </source>
</evidence>
<dbReference type="GO" id="GO:0005886">
    <property type="term" value="C:plasma membrane"/>
    <property type="evidence" value="ECO:0007669"/>
    <property type="project" value="UniProtKB-SubCell"/>
</dbReference>
<keyword evidence="12" id="KW-1185">Reference proteome</keyword>
<dbReference type="RefSeq" id="WP_116958425.1">
    <property type="nucleotide sequence ID" value="NZ_QVLS01000003.1"/>
</dbReference>
<keyword evidence="4" id="KW-0813">Transport</keyword>
<comment type="caution">
    <text evidence="11">The sequence shown here is derived from an EMBL/GenBank/DDBJ whole genome shotgun (WGS) entry which is preliminary data.</text>
</comment>
<evidence type="ECO:0000256" key="2">
    <source>
        <dbReference type="ARBA" id="ARBA00007208"/>
    </source>
</evidence>
<evidence type="ECO:0000256" key="4">
    <source>
        <dbReference type="ARBA" id="ARBA00022448"/>
    </source>
</evidence>
<reference evidence="11 12" key="1">
    <citation type="submission" date="2018-08" db="EMBL/GenBank/DDBJ databases">
        <title>Hydrogenophaga sp. LA-38 isolated from sludge.</title>
        <authorList>
            <person name="Im W.-T."/>
        </authorList>
    </citation>
    <scope>NUCLEOTIDE SEQUENCE [LARGE SCALE GENOMIC DNA]</scope>
    <source>
        <strain evidence="11 12">LA-38</strain>
    </source>
</reference>
<evidence type="ECO:0000256" key="7">
    <source>
        <dbReference type="ARBA" id="ARBA00022692"/>
    </source>
</evidence>
<evidence type="ECO:0000256" key="9">
    <source>
        <dbReference type="ARBA" id="ARBA00023136"/>
    </source>
</evidence>
<name>A0A372EM36_9BURK</name>
<evidence type="ECO:0000256" key="8">
    <source>
        <dbReference type="ARBA" id="ARBA00022927"/>
    </source>
</evidence>
<evidence type="ECO:0000256" key="1">
    <source>
        <dbReference type="ARBA" id="ARBA00004533"/>
    </source>
</evidence>
<keyword evidence="8" id="KW-0653">Protein transport</keyword>
<dbReference type="InterPro" id="IPR022792">
    <property type="entry name" value="T2SS_protein-GspN"/>
</dbReference>
<gene>
    <name evidence="11" type="ORF">DY262_08130</name>
</gene>
<dbReference type="GO" id="GO:0015627">
    <property type="term" value="C:type II protein secretion system complex"/>
    <property type="evidence" value="ECO:0007669"/>
    <property type="project" value="InterPro"/>
</dbReference>
<dbReference type="Proteomes" id="UP000261931">
    <property type="component" value="Unassembled WGS sequence"/>
</dbReference>
<keyword evidence="9" id="KW-0472">Membrane</keyword>
<dbReference type="EMBL" id="QVLS01000003">
    <property type="protein sequence ID" value="RFP80394.1"/>
    <property type="molecule type" value="Genomic_DNA"/>
</dbReference>
<evidence type="ECO:0000313" key="11">
    <source>
        <dbReference type="EMBL" id="RFP80394.1"/>
    </source>
</evidence>
<protein>
    <recommendedName>
        <fullName evidence="3">Type II secretion system protein N</fullName>
    </recommendedName>
    <alternativeName>
        <fullName evidence="10">General secretion pathway protein N</fullName>
    </alternativeName>
</protein>
<keyword evidence="7" id="KW-0812">Transmembrane</keyword>
<keyword evidence="6" id="KW-0997">Cell inner membrane</keyword>
<sequence length="264" mass="27567">MSASATVRRLAFAAAVLGLLLALLLFAPARWLASALDRASGGQVQLVNARGSVWSGQADLLLTGGEGSRTSSALPRGLRWRLRPAWQGGPAFALALQAPCCTPQPLQLRLHPGLSETSLSVAGFDSRWPAELLAGLGTPWNTLRLQGVLALRSEGLTLTLASGRARLHGGLDIDALDMASRLSSIRPLGSYRATLRAGAEGDTARLDLSTLNGALLLQGQGQWVGGRLRFAGDAQAAPGSEEALTNLLNIVGRRQGARSVITIG</sequence>
<comment type="subcellular location">
    <subcellularLocation>
        <location evidence="1">Cell inner membrane</location>
    </subcellularLocation>
</comment>